<accession>A0A6A7JTK3</accession>
<dbReference type="Proteomes" id="UP000093205">
    <property type="component" value="Chromosome"/>
</dbReference>
<dbReference type="AlphaFoldDB" id="A0A6A7JTK3"/>
<dbReference type="OrthoDB" id="5647842at2"/>
<dbReference type="RefSeq" id="WP_066776528.1">
    <property type="nucleotide sequence ID" value="NZ_CBCSFE010000003.1"/>
</dbReference>
<dbReference type="GeneID" id="44004608"/>
<feature type="coiled-coil region" evidence="1">
    <location>
        <begin position="95"/>
        <end position="122"/>
    </location>
</feature>
<keyword evidence="4" id="KW-1185">Reference proteome</keyword>
<dbReference type="NCBIfam" id="NF033894">
    <property type="entry name" value="Eex_IncN"/>
    <property type="match status" value="1"/>
</dbReference>
<dbReference type="EMBL" id="CP031611">
    <property type="protein sequence ID" value="AXP08805.1"/>
    <property type="molecule type" value="Genomic_DNA"/>
</dbReference>
<dbReference type="InterPro" id="IPR047937">
    <property type="entry name" value="Eex_IncN-like"/>
</dbReference>
<organism evidence="3">
    <name type="scientific">Campylobacter hepaticus</name>
    <dbReference type="NCBI Taxonomy" id="1813019"/>
    <lineage>
        <taxon>Bacteria</taxon>
        <taxon>Pseudomonadati</taxon>
        <taxon>Campylobacterota</taxon>
        <taxon>Epsilonproteobacteria</taxon>
        <taxon>Campylobacterales</taxon>
        <taxon>Campylobacteraceae</taxon>
        <taxon>Campylobacter</taxon>
    </lineage>
</organism>
<proteinExistence type="predicted"/>
<evidence type="ECO:0000313" key="3">
    <source>
        <dbReference type="EMBL" id="MPV91681.1"/>
    </source>
</evidence>
<gene>
    <name evidence="2" type="ORF">A2J15_003660</name>
    <name evidence="3" type="ORF">GC022_05855</name>
</gene>
<evidence type="ECO:0000313" key="4">
    <source>
        <dbReference type="Proteomes" id="UP000093205"/>
    </source>
</evidence>
<sequence length="168" mass="19688">MQKLGIFFIIFIMFFITACDDDKMENYYKTHPNEAKEKAKKCKERNTLSKECIHALKIGIKPTHEESKYSPNIQSKFNNKISNNKTLNQQTQILKQENKTIVKDLEQNLKNYEYTLENQNTKDFDHNLENNDNIVVAPMAEEFSEVYPSKMQNSTFGNEVNLVQEKLP</sequence>
<keyword evidence="3" id="KW-0449">Lipoprotein</keyword>
<reference evidence="2 4" key="1">
    <citation type="submission" date="2018-08" db="EMBL/GenBank/DDBJ databases">
        <title>Survival mechanisms of Campylobacter hepaticus identified by genomic analysis and comparative transcriptomic analysis of in vivo and in vitro derived bacteria.</title>
        <authorList>
            <person name="Van T.T.H."/>
            <person name="Moore R.J."/>
        </authorList>
    </citation>
    <scope>NUCLEOTIDE SEQUENCE [LARGE SCALE GENOMIC DNA]</scope>
    <source>
        <strain evidence="2 4">HV10</strain>
    </source>
</reference>
<dbReference type="PROSITE" id="PS51257">
    <property type="entry name" value="PROKAR_LIPOPROTEIN"/>
    <property type="match status" value="1"/>
</dbReference>
<dbReference type="KEGG" id="chw:A2J15_003660"/>
<evidence type="ECO:0000256" key="1">
    <source>
        <dbReference type="SAM" id="Coils"/>
    </source>
</evidence>
<reference evidence="3" key="2">
    <citation type="journal article" date="2019" name="Front. Microbiol.">
        <title>Campylobacter hepaticus, the cause of Spotty Liver Disease in chickens: Transmission and routes of infection.</title>
        <authorList>
            <person name="Van T.H."/>
            <person name="Moore R.J."/>
            <person name="Phung C."/>
        </authorList>
    </citation>
    <scope>NUCLEOTIDE SEQUENCE</scope>
    <source>
        <strain evidence="3">QLD_2/QLD</strain>
    </source>
</reference>
<evidence type="ECO:0000313" key="2">
    <source>
        <dbReference type="EMBL" id="AXP08805.1"/>
    </source>
</evidence>
<protein>
    <submittedName>
        <fullName evidence="3">EexN family lipoprotein</fullName>
    </submittedName>
</protein>
<keyword evidence="1" id="KW-0175">Coiled coil</keyword>
<name>A0A6A7JTK3_9BACT</name>
<dbReference type="EMBL" id="WHMJ01000014">
    <property type="protein sequence ID" value="MPV91681.1"/>
    <property type="molecule type" value="Genomic_DNA"/>
</dbReference>